<dbReference type="AlphaFoldDB" id="A0A1I8FMY0"/>
<feature type="region of interest" description="Disordered" evidence="1">
    <location>
        <begin position="44"/>
        <end position="65"/>
    </location>
</feature>
<protein>
    <submittedName>
        <fullName evidence="3">NAM-associated domain-containing protein</fullName>
    </submittedName>
</protein>
<dbReference type="WBParaSite" id="maker-unitig_39512-snap-gene-0.2-mRNA-1">
    <property type="protein sequence ID" value="maker-unitig_39512-snap-gene-0.2-mRNA-1"/>
    <property type="gene ID" value="maker-unitig_39512-snap-gene-0.2"/>
</dbReference>
<name>A0A1I8FMY0_9PLAT</name>
<reference evidence="3" key="1">
    <citation type="submission" date="2016-11" db="UniProtKB">
        <authorList>
            <consortium name="WormBaseParasite"/>
        </authorList>
    </citation>
    <scope>IDENTIFICATION</scope>
</reference>
<feature type="compositionally biased region" description="Basic and acidic residues" evidence="1">
    <location>
        <begin position="113"/>
        <end position="129"/>
    </location>
</feature>
<evidence type="ECO:0000256" key="1">
    <source>
        <dbReference type="SAM" id="MobiDB-lite"/>
    </source>
</evidence>
<evidence type="ECO:0000313" key="2">
    <source>
        <dbReference type="Proteomes" id="UP000095280"/>
    </source>
</evidence>
<feature type="region of interest" description="Disordered" evidence="1">
    <location>
        <begin position="107"/>
        <end position="129"/>
    </location>
</feature>
<dbReference type="Gene3D" id="1.20.1270.60">
    <property type="entry name" value="Arfaptin homology (AH) domain/BAR domain"/>
    <property type="match status" value="1"/>
</dbReference>
<accession>A0A1I8FMY0</accession>
<proteinExistence type="predicted"/>
<dbReference type="SUPFAM" id="SSF103657">
    <property type="entry name" value="BAR/IMD domain-like"/>
    <property type="match status" value="1"/>
</dbReference>
<evidence type="ECO:0000313" key="3">
    <source>
        <dbReference type="WBParaSite" id="maker-unitig_39512-snap-gene-0.2-mRNA-1"/>
    </source>
</evidence>
<sequence>LNERSWRQAERTAFPESWSWSRIDATQQWTERIFKSTEAAGCSPNPLIGRRSHVRGNSNGRNEPAEPVELSRLVNGHGRRLQLAHHRLPAGALADASLDNARWIGTRLGSGQEGRDARDSVSESDYAKEQQQYERQLEVTDCCLRASRVLIHHLRALKDFTEAQMQYHAESFHKMQELRRELNSS</sequence>
<dbReference type="Proteomes" id="UP000095280">
    <property type="component" value="Unplaced"/>
</dbReference>
<organism evidence="2 3">
    <name type="scientific">Macrostomum lignano</name>
    <dbReference type="NCBI Taxonomy" id="282301"/>
    <lineage>
        <taxon>Eukaryota</taxon>
        <taxon>Metazoa</taxon>
        <taxon>Spiralia</taxon>
        <taxon>Lophotrochozoa</taxon>
        <taxon>Platyhelminthes</taxon>
        <taxon>Rhabditophora</taxon>
        <taxon>Macrostomorpha</taxon>
        <taxon>Macrostomida</taxon>
        <taxon>Macrostomidae</taxon>
        <taxon>Macrostomum</taxon>
    </lineage>
</organism>
<keyword evidence="2" id="KW-1185">Reference proteome</keyword>
<dbReference type="InterPro" id="IPR027267">
    <property type="entry name" value="AH/BAR_dom_sf"/>
</dbReference>